<evidence type="ECO:0000256" key="5">
    <source>
        <dbReference type="ARBA" id="ARBA00023136"/>
    </source>
</evidence>
<dbReference type="GO" id="GO:0032153">
    <property type="term" value="C:cell division site"/>
    <property type="evidence" value="ECO:0007669"/>
    <property type="project" value="TreeGrafter"/>
</dbReference>
<dbReference type="GO" id="GO:0005886">
    <property type="term" value="C:plasma membrane"/>
    <property type="evidence" value="ECO:0007669"/>
    <property type="project" value="TreeGrafter"/>
</dbReference>
<evidence type="ECO:0000256" key="6">
    <source>
        <dbReference type="SAM" id="Phobius"/>
    </source>
</evidence>
<organism evidence="7 8">
    <name type="scientific">Merdimonas faecis</name>
    <dbReference type="NCBI Taxonomy" id="1653435"/>
    <lineage>
        <taxon>Bacteria</taxon>
        <taxon>Bacillati</taxon>
        <taxon>Bacillota</taxon>
        <taxon>Clostridia</taxon>
        <taxon>Lachnospirales</taxon>
        <taxon>Lachnospiraceae</taxon>
        <taxon>Merdimonas</taxon>
    </lineage>
</organism>
<dbReference type="RefSeq" id="WP_270644860.1">
    <property type="nucleotide sequence ID" value="NZ_DYXE01000009.1"/>
</dbReference>
<evidence type="ECO:0000313" key="7">
    <source>
        <dbReference type="EMBL" id="HJH48817.1"/>
    </source>
</evidence>
<reference evidence="7" key="2">
    <citation type="submission" date="2021-09" db="EMBL/GenBank/DDBJ databases">
        <authorList>
            <person name="Gilroy R."/>
        </authorList>
    </citation>
    <scope>NUCLEOTIDE SEQUENCE</scope>
    <source>
        <strain evidence="7">USAMLcec4-12693</strain>
    </source>
</reference>
<keyword evidence="4 6" id="KW-1133">Transmembrane helix</keyword>
<dbReference type="EMBL" id="DYXE01000009">
    <property type="protein sequence ID" value="HJH48817.1"/>
    <property type="molecule type" value="Genomic_DNA"/>
</dbReference>
<feature type="transmembrane region" description="Helical" evidence="6">
    <location>
        <begin position="166"/>
        <end position="191"/>
    </location>
</feature>
<accession>A0A9D2VVH4</accession>
<dbReference type="PANTHER" id="PTHR30474">
    <property type="entry name" value="CELL CYCLE PROTEIN"/>
    <property type="match status" value="1"/>
</dbReference>
<feature type="transmembrane region" description="Helical" evidence="6">
    <location>
        <begin position="400"/>
        <end position="422"/>
    </location>
</feature>
<gene>
    <name evidence="7" type="ORF">K8V39_00960</name>
</gene>
<evidence type="ECO:0000256" key="4">
    <source>
        <dbReference type="ARBA" id="ARBA00022989"/>
    </source>
</evidence>
<dbReference type="AlphaFoldDB" id="A0A9D2VVH4"/>
<dbReference type="GO" id="GO:0051301">
    <property type="term" value="P:cell division"/>
    <property type="evidence" value="ECO:0007669"/>
    <property type="project" value="InterPro"/>
</dbReference>
<dbReference type="GO" id="GO:0015648">
    <property type="term" value="F:lipid-linked peptidoglycan transporter activity"/>
    <property type="evidence" value="ECO:0007669"/>
    <property type="project" value="TreeGrafter"/>
</dbReference>
<dbReference type="InterPro" id="IPR047928">
    <property type="entry name" value="Perm_prefix_1"/>
</dbReference>
<evidence type="ECO:0000313" key="8">
    <source>
        <dbReference type="Proteomes" id="UP000813420"/>
    </source>
</evidence>
<keyword evidence="3" id="KW-0133">Cell shape</keyword>
<dbReference type="Pfam" id="PF01098">
    <property type="entry name" value="FTSW_RODA_SPOVE"/>
    <property type="match status" value="1"/>
</dbReference>
<sequence>MKREEYLQKIGEQIRFEKAREGVKAELEWHIEDQKEEFLCAGMTEAEAEEAAVREMGDPVAVGTELDRIHRPRMAWNCIILIGVLYLAGLLLQRLLGAQTESSFYGGGVLTYAAKLFFGFGVMLLICYVDYSRIARWIRQIWAALFLVLTLGTCVFGTPVNGANFWIYGALNVKLLVFLFVPLYGGLIFWYRGRGRRGLFCVLLWGLLPAAVCILIRSFATAVLLAVLMLVLLSLAVYRGWFERKGRKLLLMSWGAFLVLIASFFLVCWNMGGYRAERIRAILHPYSTEAGERLEILREIALSSHFAGSSPWAGRVPDYGDGYSFMFSHITARYGILAVLLLAGTILGLFLYFLRNVLRQRNQLGMIMGSGCVLVLMAQTILYILTNGGLILHGYNYCPFLTYGGTGVMVTNILLGILLSIYRYENIPLVMAVQPAPFGKAH</sequence>
<feature type="transmembrane region" description="Helical" evidence="6">
    <location>
        <begin position="223"/>
        <end position="242"/>
    </location>
</feature>
<keyword evidence="2 6" id="KW-0812">Transmembrane</keyword>
<dbReference type="NCBIfam" id="NF038403">
    <property type="entry name" value="perm_prefix_1"/>
    <property type="match status" value="1"/>
</dbReference>
<feature type="transmembrane region" description="Helical" evidence="6">
    <location>
        <begin position="104"/>
        <end position="129"/>
    </location>
</feature>
<feature type="transmembrane region" description="Helical" evidence="6">
    <location>
        <begin position="366"/>
        <end position="385"/>
    </location>
</feature>
<dbReference type="GO" id="GO:0008360">
    <property type="term" value="P:regulation of cell shape"/>
    <property type="evidence" value="ECO:0007669"/>
    <property type="project" value="UniProtKB-KW"/>
</dbReference>
<proteinExistence type="predicted"/>
<comment type="caution">
    <text evidence="7">The sequence shown here is derived from an EMBL/GenBank/DDBJ whole genome shotgun (WGS) entry which is preliminary data.</text>
</comment>
<name>A0A9D2VVH4_9FIRM</name>
<feature type="transmembrane region" description="Helical" evidence="6">
    <location>
        <begin position="74"/>
        <end position="92"/>
    </location>
</feature>
<dbReference type="Proteomes" id="UP000813420">
    <property type="component" value="Unassembled WGS sequence"/>
</dbReference>
<evidence type="ECO:0000256" key="1">
    <source>
        <dbReference type="ARBA" id="ARBA00004141"/>
    </source>
</evidence>
<evidence type="ECO:0000256" key="2">
    <source>
        <dbReference type="ARBA" id="ARBA00022692"/>
    </source>
</evidence>
<reference evidence="7" key="1">
    <citation type="journal article" date="2021" name="PeerJ">
        <title>Extensive microbial diversity within the chicken gut microbiome revealed by metagenomics and culture.</title>
        <authorList>
            <person name="Gilroy R."/>
            <person name="Ravi A."/>
            <person name="Getino M."/>
            <person name="Pursley I."/>
            <person name="Horton D.L."/>
            <person name="Alikhan N.F."/>
            <person name="Baker D."/>
            <person name="Gharbi K."/>
            <person name="Hall N."/>
            <person name="Watson M."/>
            <person name="Adriaenssens E.M."/>
            <person name="Foster-Nyarko E."/>
            <person name="Jarju S."/>
            <person name="Secka A."/>
            <person name="Antonio M."/>
            <person name="Oren A."/>
            <person name="Chaudhuri R.R."/>
            <person name="La Ragione R."/>
            <person name="Hildebrand F."/>
            <person name="Pallen M.J."/>
        </authorList>
    </citation>
    <scope>NUCLEOTIDE SEQUENCE</scope>
    <source>
        <strain evidence="7">USAMLcec4-12693</strain>
    </source>
</reference>
<evidence type="ECO:0000256" key="3">
    <source>
        <dbReference type="ARBA" id="ARBA00022960"/>
    </source>
</evidence>
<feature type="transmembrane region" description="Helical" evidence="6">
    <location>
        <begin position="334"/>
        <end position="354"/>
    </location>
</feature>
<dbReference type="InterPro" id="IPR001182">
    <property type="entry name" value="FtsW/RodA"/>
</dbReference>
<comment type="subcellular location">
    <subcellularLocation>
        <location evidence="1">Membrane</location>
        <topology evidence="1">Multi-pass membrane protein</topology>
    </subcellularLocation>
</comment>
<feature type="transmembrane region" description="Helical" evidence="6">
    <location>
        <begin position="141"/>
        <end position="160"/>
    </location>
</feature>
<keyword evidence="5 6" id="KW-0472">Membrane</keyword>
<protein>
    <submittedName>
        <fullName evidence="7">Permease prefix domain 1-containing protein</fullName>
    </submittedName>
</protein>
<feature type="transmembrane region" description="Helical" evidence="6">
    <location>
        <begin position="198"/>
        <end position="217"/>
    </location>
</feature>
<feature type="transmembrane region" description="Helical" evidence="6">
    <location>
        <begin position="249"/>
        <end position="272"/>
    </location>
</feature>